<proteinExistence type="inferred from homology"/>
<dbReference type="GO" id="GO:0004439">
    <property type="term" value="F:phosphatidylinositol-4,5-bisphosphate 5-phosphatase activity"/>
    <property type="evidence" value="ECO:0007669"/>
    <property type="project" value="TreeGrafter"/>
</dbReference>
<dbReference type="Pfam" id="PF22669">
    <property type="entry name" value="Exo_endo_phos2"/>
    <property type="match status" value="2"/>
</dbReference>
<evidence type="ECO:0000259" key="4">
    <source>
        <dbReference type="SMART" id="SM00128"/>
    </source>
</evidence>
<dbReference type="FunCoup" id="A0A1Q3B4I1">
    <property type="interactions" value="1921"/>
</dbReference>
<dbReference type="SMART" id="SM00128">
    <property type="entry name" value="IPPc"/>
    <property type="match status" value="1"/>
</dbReference>
<accession>A0A1Q3B4I1</accession>
<dbReference type="InParanoid" id="A0A1Q3B4I1"/>
<dbReference type="GO" id="GO:0004445">
    <property type="term" value="F:inositol-polyphosphate 5-phosphatase activity"/>
    <property type="evidence" value="ECO:0007669"/>
    <property type="project" value="InterPro"/>
</dbReference>
<dbReference type="EMBL" id="BDDD01000268">
    <property type="protein sequence ID" value="GAV62682.1"/>
    <property type="molecule type" value="Genomic_DNA"/>
</dbReference>
<evidence type="ECO:0000256" key="2">
    <source>
        <dbReference type="ARBA" id="ARBA00022801"/>
    </source>
</evidence>
<name>A0A1Q3B4I1_CEPFO</name>
<comment type="caution">
    <text evidence="5">The sequence shown here is derived from an EMBL/GenBank/DDBJ whole genome shotgun (WGS) entry which is preliminary data.</text>
</comment>
<gene>
    <name evidence="5" type="ORF">CFOL_v3_06205</name>
</gene>
<evidence type="ECO:0000313" key="5">
    <source>
        <dbReference type="EMBL" id="GAV62682.1"/>
    </source>
</evidence>
<dbReference type="InterPro" id="IPR000300">
    <property type="entry name" value="IPPc"/>
</dbReference>
<protein>
    <submittedName>
        <fullName evidence="5">Exo_endo_phos domain-containing protein</fullName>
    </submittedName>
</protein>
<dbReference type="STRING" id="3775.A0A1Q3B4I1"/>
<dbReference type="InterPro" id="IPR045849">
    <property type="entry name" value="IP5P_plant"/>
</dbReference>
<dbReference type="GO" id="GO:0034485">
    <property type="term" value="F:phosphatidylinositol-3,4,5-trisphosphate 5-phosphatase activity"/>
    <property type="evidence" value="ECO:0007669"/>
    <property type="project" value="TreeGrafter"/>
</dbReference>
<evidence type="ECO:0000313" key="6">
    <source>
        <dbReference type="Proteomes" id="UP000187406"/>
    </source>
</evidence>
<evidence type="ECO:0000256" key="3">
    <source>
        <dbReference type="SAM" id="MobiDB-lite"/>
    </source>
</evidence>
<dbReference type="GO" id="GO:0046856">
    <property type="term" value="P:phosphatidylinositol dephosphorylation"/>
    <property type="evidence" value="ECO:0007669"/>
    <property type="project" value="InterPro"/>
</dbReference>
<dbReference type="Gene3D" id="3.60.10.10">
    <property type="entry name" value="Endonuclease/exonuclease/phosphatase"/>
    <property type="match status" value="1"/>
</dbReference>
<dbReference type="PANTHER" id="PTHR45666">
    <property type="entry name" value="TYPE IV INOSITOL POLYPHOSPHATE 5-PHOSPHATASE 9"/>
    <property type="match status" value="1"/>
</dbReference>
<reference evidence="6" key="1">
    <citation type="submission" date="2016-04" db="EMBL/GenBank/DDBJ databases">
        <title>Cephalotus genome sequencing.</title>
        <authorList>
            <person name="Fukushima K."/>
            <person name="Hasebe M."/>
            <person name="Fang X."/>
        </authorList>
    </citation>
    <scope>NUCLEOTIDE SEQUENCE [LARGE SCALE GENOMIC DNA]</scope>
    <source>
        <strain evidence="6">cv. St1</strain>
    </source>
</reference>
<dbReference type="OrthoDB" id="62798at2759"/>
<organism evidence="5 6">
    <name type="scientific">Cephalotus follicularis</name>
    <name type="common">Albany pitcher plant</name>
    <dbReference type="NCBI Taxonomy" id="3775"/>
    <lineage>
        <taxon>Eukaryota</taxon>
        <taxon>Viridiplantae</taxon>
        <taxon>Streptophyta</taxon>
        <taxon>Embryophyta</taxon>
        <taxon>Tracheophyta</taxon>
        <taxon>Spermatophyta</taxon>
        <taxon>Magnoliopsida</taxon>
        <taxon>eudicotyledons</taxon>
        <taxon>Gunneridae</taxon>
        <taxon>Pentapetalae</taxon>
        <taxon>rosids</taxon>
        <taxon>fabids</taxon>
        <taxon>Oxalidales</taxon>
        <taxon>Cephalotaceae</taxon>
        <taxon>Cephalotus</taxon>
    </lineage>
</organism>
<comment type="similarity">
    <text evidence="1">Belongs to the inositol polyphosphate 5-phosphatase family.</text>
</comment>
<feature type="domain" description="Inositol polyphosphate-related phosphatase" evidence="4">
    <location>
        <begin position="88"/>
        <end position="475"/>
    </location>
</feature>
<dbReference type="SUPFAM" id="SSF56219">
    <property type="entry name" value="DNase I-like"/>
    <property type="match status" value="1"/>
</dbReference>
<keyword evidence="2" id="KW-0378">Hydrolase</keyword>
<dbReference type="PANTHER" id="PTHR45666:SF15">
    <property type="entry name" value="TYPE I INOSITOL POLYPHOSPHATE 5-PHOSPHATASE 8"/>
    <property type="match status" value="1"/>
</dbReference>
<keyword evidence="6" id="KW-1185">Reference proteome</keyword>
<sequence>MRTETGKMSKSSWPRLVARKWLNIQNGDEEFHSDYAIEEQTQRRKSLLDENYCVIVPEEFSEEWLMEATNGLKPSKAEREATPVLDNLNLRMFVGTWNVGGESPNEGLNLRDWLRTPAPADIYVLGFQEIVPLNAGNVLGAEDNGPAAKWVSLIRQALNRNKNDHEFVKHNSNATQVKHPCDPQLDQQASLKPRLSFSDLLSLEDELGQEDFERLIKGSVDASPGPPCISPMHGHYCLAASKQMVGIFLCVWVRAHLYEHISDIKVSCVGRGIMGYLGNKGSISISMTLHKTTFCFVCTHLTSGEKEGDEVKRNLDVSEILRRSRFYHSFRDATLPIPPSSILEHDKVIWLGDLNYRLASTSNCNDIHELLNKNDWQALLEKDQLRIEQKAGRVFKGWEEGRIYFAPTYKYLTNSDHYVHQTFNSKEKRRTPAWCDRILWKGKGLKQMWYVRGESKFSDHRPVYSLFSVQVDLANKNPTSKNTTPRSCPPRISTNTATKKCDQGPS</sequence>
<dbReference type="AlphaFoldDB" id="A0A1Q3B4I1"/>
<feature type="region of interest" description="Disordered" evidence="3">
    <location>
        <begin position="475"/>
        <end position="506"/>
    </location>
</feature>
<feature type="compositionally biased region" description="Polar residues" evidence="3">
    <location>
        <begin position="476"/>
        <end position="498"/>
    </location>
</feature>
<evidence type="ECO:0000256" key="1">
    <source>
        <dbReference type="ARBA" id="ARBA00010768"/>
    </source>
</evidence>
<dbReference type="Proteomes" id="UP000187406">
    <property type="component" value="Unassembled WGS sequence"/>
</dbReference>
<dbReference type="InterPro" id="IPR036691">
    <property type="entry name" value="Endo/exonu/phosph_ase_sf"/>
</dbReference>